<dbReference type="EMBL" id="AMQN01008489">
    <property type="status" value="NOT_ANNOTATED_CDS"/>
    <property type="molecule type" value="Genomic_DNA"/>
</dbReference>
<accession>R7UJB2</accession>
<evidence type="ECO:0000313" key="2">
    <source>
        <dbReference type="EnsemblMetazoa" id="CapteP99067"/>
    </source>
</evidence>
<feature type="non-terminal residue" evidence="1">
    <location>
        <position position="1"/>
    </location>
</feature>
<reference evidence="2" key="3">
    <citation type="submission" date="2015-06" db="UniProtKB">
        <authorList>
            <consortium name="EnsemblMetazoa"/>
        </authorList>
    </citation>
    <scope>IDENTIFICATION</scope>
</reference>
<dbReference type="STRING" id="283909.R7UJB2"/>
<dbReference type="Proteomes" id="UP000014760">
    <property type="component" value="Unassembled WGS sequence"/>
</dbReference>
<sequence length="102" mass="11433">PEFTIDDVMNALKHLDVNKASPPSDISPFLLKNCRSVLASQLTFIFNRSVSSGTVPLQWKKANVVPIHKKGKRTDVSNYSIYRPVSLLPLLKCFKGFKALFV</sequence>
<dbReference type="HOGENOM" id="CLU_118269_4_0_1"/>
<reference evidence="1 3" key="2">
    <citation type="journal article" date="2013" name="Nature">
        <title>Insights into bilaterian evolution from three spiralian genomes.</title>
        <authorList>
            <person name="Simakov O."/>
            <person name="Marletaz F."/>
            <person name="Cho S.J."/>
            <person name="Edsinger-Gonzales E."/>
            <person name="Havlak P."/>
            <person name="Hellsten U."/>
            <person name="Kuo D.H."/>
            <person name="Larsson T."/>
            <person name="Lv J."/>
            <person name="Arendt D."/>
            <person name="Savage R."/>
            <person name="Osoegawa K."/>
            <person name="de Jong P."/>
            <person name="Grimwood J."/>
            <person name="Chapman J.A."/>
            <person name="Shapiro H."/>
            <person name="Aerts A."/>
            <person name="Otillar R.P."/>
            <person name="Terry A.Y."/>
            <person name="Boore J.L."/>
            <person name="Grigoriev I.V."/>
            <person name="Lindberg D.R."/>
            <person name="Seaver E.C."/>
            <person name="Weisblat D.A."/>
            <person name="Putnam N.H."/>
            <person name="Rokhsar D.S."/>
        </authorList>
    </citation>
    <scope>NUCLEOTIDE SEQUENCE</scope>
    <source>
        <strain evidence="1 3">I ESC-2004</strain>
    </source>
</reference>
<dbReference type="AlphaFoldDB" id="R7UJB2"/>
<organism evidence="1">
    <name type="scientific">Capitella teleta</name>
    <name type="common">Polychaete worm</name>
    <dbReference type="NCBI Taxonomy" id="283909"/>
    <lineage>
        <taxon>Eukaryota</taxon>
        <taxon>Metazoa</taxon>
        <taxon>Spiralia</taxon>
        <taxon>Lophotrochozoa</taxon>
        <taxon>Annelida</taxon>
        <taxon>Polychaeta</taxon>
        <taxon>Sedentaria</taxon>
        <taxon>Scolecida</taxon>
        <taxon>Capitellidae</taxon>
        <taxon>Capitella</taxon>
    </lineage>
</organism>
<evidence type="ECO:0000313" key="1">
    <source>
        <dbReference type="EMBL" id="ELU03362.1"/>
    </source>
</evidence>
<name>R7UJB2_CAPTE</name>
<dbReference type="EnsemblMetazoa" id="CapteT99067">
    <property type="protein sequence ID" value="CapteP99067"/>
    <property type="gene ID" value="CapteG99067"/>
</dbReference>
<gene>
    <name evidence="1" type="ORF">CAPTEDRAFT_99067</name>
</gene>
<evidence type="ECO:0008006" key="4">
    <source>
        <dbReference type="Google" id="ProtNLM"/>
    </source>
</evidence>
<dbReference type="OrthoDB" id="426210at2759"/>
<proteinExistence type="predicted"/>
<evidence type="ECO:0000313" key="3">
    <source>
        <dbReference type="Proteomes" id="UP000014760"/>
    </source>
</evidence>
<dbReference type="PANTHER" id="PTHR47510:SF3">
    <property type="entry name" value="ENDO_EXONUCLEASE_PHOSPHATASE DOMAIN-CONTAINING PROTEIN"/>
    <property type="match status" value="1"/>
</dbReference>
<dbReference type="EMBL" id="KB303236">
    <property type="protein sequence ID" value="ELU03362.1"/>
    <property type="molecule type" value="Genomic_DNA"/>
</dbReference>
<reference evidence="3" key="1">
    <citation type="submission" date="2012-12" db="EMBL/GenBank/DDBJ databases">
        <authorList>
            <person name="Hellsten U."/>
            <person name="Grimwood J."/>
            <person name="Chapman J.A."/>
            <person name="Shapiro H."/>
            <person name="Aerts A."/>
            <person name="Otillar R.P."/>
            <person name="Terry A.Y."/>
            <person name="Boore J.L."/>
            <person name="Simakov O."/>
            <person name="Marletaz F."/>
            <person name="Cho S.-J."/>
            <person name="Edsinger-Gonzales E."/>
            <person name="Havlak P."/>
            <person name="Kuo D.-H."/>
            <person name="Larsson T."/>
            <person name="Lv J."/>
            <person name="Arendt D."/>
            <person name="Savage R."/>
            <person name="Osoegawa K."/>
            <person name="de Jong P."/>
            <person name="Lindberg D.R."/>
            <person name="Seaver E.C."/>
            <person name="Weisblat D.A."/>
            <person name="Putnam N.H."/>
            <person name="Grigoriev I.V."/>
            <person name="Rokhsar D.S."/>
        </authorList>
    </citation>
    <scope>NUCLEOTIDE SEQUENCE</scope>
    <source>
        <strain evidence="3">I ESC-2004</strain>
    </source>
</reference>
<dbReference type="OMA" id="IRIEEVC"/>
<keyword evidence="3" id="KW-1185">Reference proteome</keyword>
<dbReference type="PANTHER" id="PTHR47510">
    <property type="entry name" value="REVERSE TRANSCRIPTASE DOMAIN-CONTAINING PROTEIN"/>
    <property type="match status" value="1"/>
</dbReference>
<protein>
    <recommendedName>
        <fullName evidence="4">Reverse transcriptase domain-containing protein</fullName>
    </recommendedName>
</protein>